<evidence type="ECO:0000313" key="2">
    <source>
        <dbReference type="Proteomes" id="UP000652074"/>
    </source>
</evidence>
<dbReference type="Proteomes" id="UP000652074">
    <property type="component" value="Unassembled WGS sequence"/>
</dbReference>
<name>A0ABX1MM97_9RHOO</name>
<comment type="caution">
    <text evidence="1">The sequence shown here is derived from an EMBL/GenBank/DDBJ whole genome shotgun (WGS) entry which is preliminary data.</text>
</comment>
<dbReference type="InterPro" id="IPR023203">
    <property type="entry name" value="TTHA0068_sf"/>
</dbReference>
<dbReference type="SUPFAM" id="SSF140663">
    <property type="entry name" value="TTHA0068-like"/>
    <property type="match status" value="1"/>
</dbReference>
<sequence length="149" mass="16632">MLLDLQSRPILPPDRQVLSELDWSEIAALWNGNELSALHDLLNARWSRLIRNSVLGAADPEAEFLQGLAFAALALFFTQHRNQEGALILLDDAVFALGKYRPRFLGVQVEPIVGCLQEMRPLIASLPADGENPSFPFVYAKFEYDRAAP</sequence>
<gene>
    <name evidence="1" type="ORF">GPA26_11390</name>
</gene>
<evidence type="ECO:0000313" key="1">
    <source>
        <dbReference type="EMBL" id="NMF89077.1"/>
    </source>
</evidence>
<protein>
    <submittedName>
        <fullName evidence="1">DUF309 domain-containing protein</fullName>
    </submittedName>
</protein>
<accession>A0ABX1MM97</accession>
<dbReference type="RefSeq" id="WP_169206457.1">
    <property type="nucleotide sequence ID" value="NZ_CP059560.1"/>
</dbReference>
<proteinExistence type="predicted"/>
<organism evidence="1 2">
    <name type="scientific">Aromatoleum petrolei</name>
    <dbReference type="NCBI Taxonomy" id="76116"/>
    <lineage>
        <taxon>Bacteria</taxon>
        <taxon>Pseudomonadati</taxon>
        <taxon>Pseudomonadota</taxon>
        <taxon>Betaproteobacteria</taxon>
        <taxon>Rhodocyclales</taxon>
        <taxon>Rhodocyclaceae</taxon>
        <taxon>Aromatoleum</taxon>
    </lineage>
</organism>
<reference evidence="1 2" key="1">
    <citation type="submission" date="2019-12" db="EMBL/GenBank/DDBJ databases">
        <title>Comparative genomics gives insights into the taxonomy of the Azoarcus-Aromatoleum group and reveals separate origins of nif in the plant-associated Azoarcus and non-plant-associated Aromatoleum sub-groups.</title>
        <authorList>
            <person name="Lafos M."/>
            <person name="Maluk M."/>
            <person name="Batista M."/>
            <person name="Junghare M."/>
            <person name="Carmona M."/>
            <person name="Faoro H."/>
            <person name="Cruz L.M."/>
            <person name="Battistoni F."/>
            <person name="De Souza E."/>
            <person name="Pedrosa F."/>
            <person name="Chen W.-M."/>
            <person name="Poole P.S."/>
            <person name="Dixon R.A."/>
            <person name="James E.K."/>
        </authorList>
    </citation>
    <scope>NUCLEOTIDE SEQUENCE [LARGE SCALE GENOMIC DNA]</scope>
    <source>
        <strain evidence="1 2">ToN1</strain>
    </source>
</reference>
<dbReference type="Gene3D" id="1.10.3450.10">
    <property type="entry name" value="TTHA0068-like"/>
    <property type="match status" value="1"/>
</dbReference>
<keyword evidence="2" id="KW-1185">Reference proteome</keyword>
<dbReference type="EMBL" id="WTVR01000019">
    <property type="protein sequence ID" value="NMF89077.1"/>
    <property type="molecule type" value="Genomic_DNA"/>
</dbReference>